<dbReference type="Pfam" id="PF12729">
    <property type="entry name" value="4HB_MCP_1"/>
    <property type="match status" value="1"/>
</dbReference>
<feature type="domain" description="T-SNARE coiled-coil homology" evidence="8">
    <location>
        <begin position="462"/>
        <end position="524"/>
    </location>
</feature>
<dbReference type="AlphaFoldDB" id="A0A2U1V8Y3"/>
<evidence type="ECO:0000259" key="7">
    <source>
        <dbReference type="PROSITE" id="PS50111"/>
    </source>
</evidence>
<keyword evidence="2" id="KW-1003">Cell membrane</keyword>
<keyword evidence="6" id="KW-1133">Transmembrane helix</keyword>
<organism evidence="9 10">
    <name type="scientific">Teichococcus aestuarii</name>
    <dbReference type="NCBI Taxonomy" id="568898"/>
    <lineage>
        <taxon>Bacteria</taxon>
        <taxon>Pseudomonadati</taxon>
        <taxon>Pseudomonadota</taxon>
        <taxon>Alphaproteobacteria</taxon>
        <taxon>Acetobacterales</taxon>
        <taxon>Roseomonadaceae</taxon>
        <taxon>Roseomonas</taxon>
    </lineage>
</organism>
<dbReference type="CDD" id="cd19411">
    <property type="entry name" value="MCP2201-like_sensor"/>
    <property type="match status" value="1"/>
</dbReference>
<dbReference type="GO" id="GO:0006935">
    <property type="term" value="P:chemotaxis"/>
    <property type="evidence" value="ECO:0007669"/>
    <property type="project" value="InterPro"/>
</dbReference>
<dbReference type="Proteomes" id="UP000245048">
    <property type="component" value="Unassembled WGS sequence"/>
</dbReference>
<dbReference type="SUPFAM" id="SSF58104">
    <property type="entry name" value="Methyl-accepting chemotaxis protein (MCP) signaling domain"/>
    <property type="match status" value="1"/>
</dbReference>
<dbReference type="Gene3D" id="1.10.287.950">
    <property type="entry name" value="Methyl-accepting chemotaxis protein"/>
    <property type="match status" value="1"/>
</dbReference>
<evidence type="ECO:0000313" key="9">
    <source>
        <dbReference type="EMBL" id="PWC30368.1"/>
    </source>
</evidence>
<proteinExistence type="inferred from homology"/>
<dbReference type="SMART" id="SM00283">
    <property type="entry name" value="MA"/>
    <property type="match status" value="1"/>
</dbReference>
<comment type="subcellular location">
    <subcellularLocation>
        <location evidence="1">Cell inner membrane</location>
        <topology evidence="1">Multi-pass membrane protein</topology>
    </subcellularLocation>
</comment>
<evidence type="ECO:0000256" key="1">
    <source>
        <dbReference type="ARBA" id="ARBA00004429"/>
    </source>
</evidence>
<dbReference type="RefSeq" id="WP_109514941.1">
    <property type="nucleotide sequence ID" value="NZ_PDOA01000001.1"/>
</dbReference>
<dbReference type="Pfam" id="PF00015">
    <property type="entry name" value="MCPsignal"/>
    <property type="match status" value="1"/>
</dbReference>
<sequence>MPLLARLPLGTAIMAGFAAMLALMAMITGVAIHQVNGINDNLTLMNDVNSVKQRYAINFRGSVHDRAISLRDVVLAGTPQERRSAIDEIDRLARFYAESATALDTMFARRSDITAREREILAGIKEIESRTLPQIRQVVAEQEAGRGEAAHRMLMQQAAPSFTEWLKRINAFIDLQEASNRAISQQSRETSGGFQALMAVVFCIALAVGAGFAMLGIGAVRPLRQLAALMMRSAHGEHHVVLPQPSGSNEVAEITRAALLFREKMLEVDRMAAERLREKARMEERANALARLVGDFDTRAARLVEQLRGGAQALQGSARSLSDGAGSSCRQAGEVTGAAEQASANVQTVAAAAEELSASVAEISRQVAQSSRVAAEAASAAQRTDTTVRALAEGAQRIGEVVNLINDIAGQTNLLALNATIEAARAGEAGKGFAVVASEVKNLASQTARATEEIGGQIGQIQQATREAVAAIQSIANTINEVNEIAAAIAAAVQEQGSATNEIARNVQQAASGTQSVTHSIGEVSRSAQQAMAMAQELLRSAEAVSRQSGELEGTIGGFLQQVRAA</sequence>
<dbReference type="InterPro" id="IPR024478">
    <property type="entry name" value="HlyB_4HB_MCP"/>
</dbReference>
<accession>A0A2U1V8Y3</accession>
<protein>
    <submittedName>
        <fullName evidence="9">Methyl-accepting chemotaxis protein</fullName>
    </submittedName>
</protein>
<feature type="transmembrane region" description="Helical" evidence="6">
    <location>
        <begin position="12"/>
        <end position="32"/>
    </location>
</feature>
<dbReference type="GO" id="GO:0007165">
    <property type="term" value="P:signal transduction"/>
    <property type="evidence" value="ECO:0007669"/>
    <property type="project" value="UniProtKB-KW"/>
</dbReference>
<dbReference type="GO" id="GO:0005886">
    <property type="term" value="C:plasma membrane"/>
    <property type="evidence" value="ECO:0007669"/>
    <property type="project" value="UniProtKB-SubCell"/>
</dbReference>
<keyword evidence="6" id="KW-0472">Membrane</keyword>
<dbReference type="PANTHER" id="PTHR32089">
    <property type="entry name" value="METHYL-ACCEPTING CHEMOTAXIS PROTEIN MCPB"/>
    <property type="match status" value="1"/>
</dbReference>
<comment type="caution">
    <text evidence="9">The sequence shown here is derived from an EMBL/GenBank/DDBJ whole genome shotgun (WGS) entry which is preliminary data.</text>
</comment>
<gene>
    <name evidence="9" type="ORF">CR165_00160</name>
</gene>
<name>A0A2U1V8Y3_9PROT</name>
<feature type="transmembrane region" description="Helical" evidence="6">
    <location>
        <begin position="196"/>
        <end position="220"/>
    </location>
</feature>
<evidence type="ECO:0000256" key="4">
    <source>
        <dbReference type="ARBA" id="ARBA00029447"/>
    </source>
</evidence>
<evidence type="ECO:0000256" key="5">
    <source>
        <dbReference type="PROSITE-ProRule" id="PRU00284"/>
    </source>
</evidence>
<evidence type="ECO:0000256" key="3">
    <source>
        <dbReference type="ARBA" id="ARBA00023224"/>
    </source>
</evidence>
<comment type="similarity">
    <text evidence="4">Belongs to the methyl-accepting chemotaxis (MCP) protein family.</text>
</comment>
<keyword evidence="6" id="KW-0812">Transmembrane</keyword>
<dbReference type="PROSITE" id="PS50192">
    <property type="entry name" value="T_SNARE"/>
    <property type="match status" value="1"/>
</dbReference>
<dbReference type="InterPro" id="IPR000727">
    <property type="entry name" value="T_SNARE_dom"/>
</dbReference>
<dbReference type="GO" id="GO:0004888">
    <property type="term" value="F:transmembrane signaling receptor activity"/>
    <property type="evidence" value="ECO:0007669"/>
    <property type="project" value="InterPro"/>
</dbReference>
<dbReference type="InterPro" id="IPR047347">
    <property type="entry name" value="YvaQ-like_sensor"/>
</dbReference>
<reference evidence="10" key="1">
    <citation type="submission" date="2017-10" db="EMBL/GenBank/DDBJ databases">
        <authorList>
            <person name="Toshchakov S.V."/>
            <person name="Goeva M.A."/>
        </authorList>
    </citation>
    <scope>NUCLEOTIDE SEQUENCE [LARGE SCALE GENOMIC DNA]</scope>
    <source>
        <strain evidence="10">JR1/69-1-13</strain>
    </source>
</reference>
<evidence type="ECO:0000256" key="6">
    <source>
        <dbReference type="SAM" id="Phobius"/>
    </source>
</evidence>
<evidence type="ECO:0000256" key="2">
    <source>
        <dbReference type="ARBA" id="ARBA00022519"/>
    </source>
</evidence>
<dbReference type="PANTHER" id="PTHR32089:SF112">
    <property type="entry name" value="LYSOZYME-LIKE PROTEIN-RELATED"/>
    <property type="match status" value="1"/>
</dbReference>
<keyword evidence="10" id="KW-1185">Reference proteome</keyword>
<keyword evidence="2" id="KW-0997">Cell inner membrane</keyword>
<evidence type="ECO:0000313" key="10">
    <source>
        <dbReference type="Proteomes" id="UP000245048"/>
    </source>
</evidence>
<dbReference type="InterPro" id="IPR004090">
    <property type="entry name" value="Chemotax_Me-accpt_rcpt"/>
</dbReference>
<dbReference type="PROSITE" id="PS50111">
    <property type="entry name" value="CHEMOTAXIS_TRANSDUC_2"/>
    <property type="match status" value="1"/>
</dbReference>
<keyword evidence="3 5" id="KW-0807">Transducer</keyword>
<dbReference type="OrthoDB" id="7295762at2"/>
<dbReference type="PRINTS" id="PR00260">
    <property type="entry name" value="CHEMTRNSDUCR"/>
</dbReference>
<feature type="domain" description="Methyl-accepting transducer" evidence="7">
    <location>
        <begin position="303"/>
        <end position="546"/>
    </location>
</feature>
<dbReference type="InterPro" id="IPR004089">
    <property type="entry name" value="MCPsignal_dom"/>
</dbReference>
<dbReference type="EMBL" id="PDOA01000001">
    <property type="protein sequence ID" value="PWC30368.1"/>
    <property type="molecule type" value="Genomic_DNA"/>
</dbReference>
<evidence type="ECO:0000259" key="8">
    <source>
        <dbReference type="PROSITE" id="PS50192"/>
    </source>
</evidence>